<name>A0A1I1NIG3_9GAMM</name>
<keyword evidence="4" id="KW-1185">Reference proteome</keyword>
<keyword evidence="2" id="KW-0472">Membrane</keyword>
<evidence type="ECO:0000313" key="4">
    <source>
        <dbReference type="Proteomes" id="UP000198611"/>
    </source>
</evidence>
<protein>
    <submittedName>
        <fullName evidence="3">Uncharacterized protein</fullName>
    </submittedName>
</protein>
<proteinExistence type="predicted"/>
<evidence type="ECO:0000256" key="1">
    <source>
        <dbReference type="SAM" id="MobiDB-lite"/>
    </source>
</evidence>
<sequence>MARSPATPRHRLELALVALIAASVVGLYLVEGNRLLSRLEGYRLDETLAALQTATATTALGNRADVGPGDNPVALLDRPPAGYRGEQPGLEPAEVPPGSWYYDPSRGVLIHRPKDPELLRPVDEPPAEAVPHLQLRLVAPEGRRLQLRPVGPWRRPDRGQES</sequence>
<accession>A0A1I1NIG3</accession>
<reference evidence="3 4" key="1">
    <citation type="submission" date="2016-10" db="EMBL/GenBank/DDBJ databases">
        <authorList>
            <person name="de Groot N.N."/>
        </authorList>
    </citation>
    <scope>NUCLEOTIDE SEQUENCE [LARGE SCALE GENOMIC DNA]</scope>
    <source>
        <strain evidence="3 4">HL3</strain>
    </source>
</reference>
<keyword evidence="2" id="KW-0812">Transmembrane</keyword>
<dbReference type="AlphaFoldDB" id="A0A1I1NIG3"/>
<feature type="region of interest" description="Disordered" evidence="1">
    <location>
        <begin position="62"/>
        <end position="99"/>
    </location>
</feature>
<organism evidence="3 4">
    <name type="scientific">Thiohalospira halophila DSM 15071</name>
    <dbReference type="NCBI Taxonomy" id="1123397"/>
    <lineage>
        <taxon>Bacteria</taxon>
        <taxon>Pseudomonadati</taxon>
        <taxon>Pseudomonadota</taxon>
        <taxon>Gammaproteobacteria</taxon>
        <taxon>Thiohalospirales</taxon>
        <taxon>Thiohalospiraceae</taxon>
        <taxon>Thiohalospira</taxon>
    </lineage>
</organism>
<dbReference type="Proteomes" id="UP000198611">
    <property type="component" value="Unassembled WGS sequence"/>
</dbReference>
<keyword evidence="2" id="KW-1133">Transmembrane helix</keyword>
<dbReference type="RefSeq" id="WP_093426839.1">
    <property type="nucleotide sequence ID" value="NZ_FOMJ01000001.1"/>
</dbReference>
<evidence type="ECO:0000256" key="2">
    <source>
        <dbReference type="SAM" id="Phobius"/>
    </source>
</evidence>
<feature type="transmembrane region" description="Helical" evidence="2">
    <location>
        <begin position="12"/>
        <end position="30"/>
    </location>
</feature>
<dbReference type="EMBL" id="FOMJ01000001">
    <property type="protein sequence ID" value="SFC93530.1"/>
    <property type="molecule type" value="Genomic_DNA"/>
</dbReference>
<evidence type="ECO:0000313" key="3">
    <source>
        <dbReference type="EMBL" id="SFC93530.1"/>
    </source>
</evidence>
<dbReference type="STRING" id="1123397.SAMN05660831_00144"/>
<gene>
    <name evidence="3" type="ORF">SAMN05660831_00144</name>
</gene>
<dbReference type="OrthoDB" id="5405523at2"/>